<dbReference type="Gene3D" id="3.30.9.10">
    <property type="entry name" value="D-Amino Acid Oxidase, subunit A, domain 2"/>
    <property type="match status" value="1"/>
</dbReference>
<dbReference type="SUPFAM" id="SSF51905">
    <property type="entry name" value="FAD/NAD(P)-binding domain"/>
    <property type="match status" value="1"/>
</dbReference>
<reference evidence="7" key="1">
    <citation type="submission" date="2016-12" db="EMBL/GenBank/DDBJ databases">
        <title>The genomes of Aspergillus section Nigri reveals drivers in fungal speciation.</title>
        <authorList>
            <consortium name="DOE Joint Genome Institute"/>
            <person name="Vesth T.C."/>
            <person name="Nybo J."/>
            <person name="Theobald S."/>
            <person name="Brandl J."/>
            <person name="Frisvad J.C."/>
            <person name="Nielsen K.F."/>
            <person name="Lyhne E.K."/>
            <person name="Kogle M.E."/>
            <person name="Kuo A."/>
            <person name="Riley R."/>
            <person name="Clum A."/>
            <person name="Nolan M."/>
            <person name="Lipzen A."/>
            <person name="Salamov A."/>
            <person name="Henrissat B."/>
            <person name="Wiebenga A."/>
            <person name="De vries R.P."/>
            <person name="Grigoriev I.V."/>
            <person name="Mortensen U.H."/>
            <person name="Andersen M.R."/>
            <person name="Baker S.E."/>
        </authorList>
    </citation>
    <scope>NUCLEOTIDE SEQUENCE</scope>
    <source>
        <strain evidence="7">IBT 28561</strain>
    </source>
</reference>
<accession>A0A2I1DGE2</accession>
<dbReference type="InterPro" id="IPR038220">
    <property type="entry name" value="PHOX_C_sf"/>
</dbReference>
<keyword evidence="2" id="KW-0285">Flavoprotein</keyword>
<keyword evidence="4" id="KW-0560">Oxidoreductase</keyword>
<dbReference type="InterPro" id="IPR012941">
    <property type="entry name" value="Phe_hydrox_C_dim_dom"/>
</dbReference>
<protein>
    <submittedName>
        <fullName evidence="7">2-polyprenyl-6-methoxyphenol hydroxylase</fullName>
    </submittedName>
</protein>
<dbReference type="CDD" id="cd02979">
    <property type="entry name" value="PHOX_C"/>
    <property type="match status" value="1"/>
</dbReference>
<keyword evidence="8" id="KW-1185">Reference proteome</keyword>
<dbReference type="Gene3D" id="3.50.50.60">
    <property type="entry name" value="FAD/NAD(P)-binding domain"/>
    <property type="match status" value="1"/>
</dbReference>
<evidence type="ECO:0000256" key="1">
    <source>
        <dbReference type="ARBA" id="ARBA00007801"/>
    </source>
</evidence>
<evidence type="ECO:0000256" key="4">
    <source>
        <dbReference type="ARBA" id="ARBA00023002"/>
    </source>
</evidence>
<dbReference type="AlphaFoldDB" id="A0A2I1DGE2"/>
<dbReference type="PANTHER" id="PTHR43004">
    <property type="entry name" value="TRK SYSTEM POTASSIUM UPTAKE PROTEIN"/>
    <property type="match status" value="1"/>
</dbReference>
<gene>
    <name evidence="7" type="ORF">P168DRAFT_287007</name>
</gene>
<dbReference type="InterPro" id="IPR002938">
    <property type="entry name" value="FAD-bd"/>
</dbReference>
<dbReference type="InterPro" id="IPR036188">
    <property type="entry name" value="FAD/NAD-bd_sf"/>
</dbReference>
<dbReference type="GO" id="GO:0016709">
    <property type="term" value="F:oxidoreductase activity, acting on paired donors, with incorporation or reduction of molecular oxygen, NAD(P)H as one donor, and incorporation of one atom of oxygen"/>
    <property type="evidence" value="ECO:0007669"/>
    <property type="project" value="UniProtKB-ARBA"/>
</dbReference>
<dbReference type="Pfam" id="PF07976">
    <property type="entry name" value="Phe_hydrox_dim"/>
    <property type="match status" value="1"/>
</dbReference>
<feature type="domain" description="Phenol hydroxylase-like C-terminal dimerisation" evidence="6">
    <location>
        <begin position="453"/>
        <end position="644"/>
    </location>
</feature>
<dbReference type="EMBL" id="MSFM01000001">
    <property type="protein sequence ID" value="PKY08939.1"/>
    <property type="molecule type" value="Genomic_DNA"/>
</dbReference>
<evidence type="ECO:0000256" key="2">
    <source>
        <dbReference type="ARBA" id="ARBA00022630"/>
    </source>
</evidence>
<dbReference type="Gene3D" id="3.40.30.20">
    <property type="match status" value="1"/>
</dbReference>
<proteinExistence type="inferred from homology"/>
<dbReference type="GO" id="GO:0071949">
    <property type="term" value="F:FAD binding"/>
    <property type="evidence" value="ECO:0007669"/>
    <property type="project" value="InterPro"/>
</dbReference>
<keyword evidence="3" id="KW-0274">FAD</keyword>
<evidence type="ECO:0000259" key="6">
    <source>
        <dbReference type="Pfam" id="PF07976"/>
    </source>
</evidence>
<dbReference type="OrthoDB" id="1716816at2759"/>
<dbReference type="PRINTS" id="PR00420">
    <property type="entry name" value="RNGMNOXGNASE"/>
</dbReference>
<evidence type="ECO:0000256" key="3">
    <source>
        <dbReference type="ARBA" id="ARBA00022827"/>
    </source>
</evidence>
<name>A0A2I1DGE2_ASPC2</name>
<evidence type="ECO:0000313" key="8">
    <source>
        <dbReference type="Proteomes" id="UP000234254"/>
    </source>
</evidence>
<dbReference type="InterPro" id="IPR036249">
    <property type="entry name" value="Thioredoxin-like_sf"/>
</dbReference>
<comment type="caution">
    <text evidence="7">The sequence shown here is derived from an EMBL/GenBank/DDBJ whole genome shotgun (WGS) entry which is preliminary data.</text>
</comment>
<dbReference type="PANTHER" id="PTHR43004:SF20">
    <property type="entry name" value="2-MONOOXYGENASE, PUTATIVE (AFU_ORTHOLOGUE AFUA_1G13660)-RELATED"/>
    <property type="match status" value="1"/>
</dbReference>
<organism evidence="7 8">
    <name type="scientific">Aspergillus campestris (strain IBT 28561)</name>
    <dbReference type="NCBI Taxonomy" id="1392248"/>
    <lineage>
        <taxon>Eukaryota</taxon>
        <taxon>Fungi</taxon>
        <taxon>Dikarya</taxon>
        <taxon>Ascomycota</taxon>
        <taxon>Pezizomycotina</taxon>
        <taxon>Eurotiomycetes</taxon>
        <taxon>Eurotiomycetidae</taxon>
        <taxon>Eurotiales</taxon>
        <taxon>Aspergillaceae</taxon>
        <taxon>Aspergillus</taxon>
        <taxon>Aspergillus subgen. Circumdati</taxon>
    </lineage>
</organism>
<evidence type="ECO:0000259" key="5">
    <source>
        <dbReference type="Pfam" id="PF01494"/>
    </source>
</evidence>
<evidence type="ECO:0000313" key="7">
    <source>
        <dbReference type="EMBL" id="PKY08939.1"/>
    </source>
</evidence>
<dbReference type="SUPFAM" id="SSF52833">
    <property type="entry name" value="Thioredoxin-like"/>
    <property type="match status" value="1"/>
</dbReference>
<comment type="similarity">
    <text evidence="1">Belongs to the PheA/TfdB FAD monooxygenase family.</text>
</comment>
<dbReference type="Pfam" id="PF01494">
    <property type="entry name" value="FAD_binding_3"/>
    <property type="match status" value="1"/>
</dbReference>
<feature type="domain" description="FAD-binding" evidence="5">
    <location>
        <begin position="9"/>
        <end position="404"/>
    </location>
</feature>
<dbReference type="InterPro" id="IPR050641">
    <property type="entry name" value="RIFMO-like"/>
</dbReference>
<dbReference type="SUPFAM" id="SSF54373">
    <property type="entry name" value="FAD-linked reductases, C-terminal domain"/>
    <property type="match status" value="1"/>
</dbReference>
<dbReference type="VEuPathDB" id="FungiDB:P168DRAFT_287007"/>
<sequence>MADSPVSHTDVLIIGAGPAGLAAAYWMARCGIKARVIDKRTRKVMLGHADGLRTRTLELFDSIGFQHKVLHEAQSLVHYAFWRSDGNGGLHRHGGNRQYDLLSGSPYFPMGLSQARIERFFLDTIRECSDIDVERGIVAESLSYTDDVEIDETDAYPITVKLRALTEEEANTGLPYGDLRVIDRSDVPQDEWDDLTPKKTKNPGETETLKAKFIIGSDGAHSWTRKQLNIPLEGSTTEALWGVMDVIPITDFPDIRRGGFVATDAGTMLFVPRERQLIRFYVSLKDVDEDASNKERSSVTLDMISKRVQEIFSPFQFTYEICDWWTAYQVGQRLAPTFSRGRRMHLAGDAVHTHSPKIGLGMNTSIQDGFNIGWKIALVLKGIAHPSIIDTYDLERHRVAEEVLHYDRNFFAHFQEGPPPETGPSPCFENKAETMRNVLEAFELFAEGYKSFYQASPLVLKEATGVARHLEPGERLPLVKVCNQSDGASEWTSRFLKSDGRFRIMLLAGDMRDESQKQRVVAFGQYLASPGSVIQRFTPKGHKLDTVIEVKTIHSLSVDDIELSEFPEVLRLFDRKWGWGYDKVWSDSVFPLDRYCDGKAYETWGVDRVRGALVVVRPDQYIGWTGELEDVDGLGGYFDGILREPKC</sequence>
<dbReference type="GeneID" id="36544001"/>
<dbReference type="Proteomes" id="UP000234254">
    <property type="component" value="Unassembled WGS sequence"/>
</dbReference>
<dbReference type="RefSeq" id="XP_024697533.1">
    <property type="nucleotide sequence ID" value="XM_024836477.1"/>
</dbReference>